<accession>A0A0S7C1X4</accession>
<dbReference type="NCBIfam" id="TIGR04183">
    <property type="entry name" value="Por_Secre_tail"/>
    <property type="match status" value="1"/>
</dbReference>
<dbReference type="STRING" id="1678841.TBC1_111287"/>
<name>A0A0S7C1X4_9BACT</name>
<keyword evidence="4" id="KW-1185">Reference proteome</keyword>
<feature type="signal peptide" evidence="1">
    <location>
        <begin position="1"/>
        <end position="20"/>
    </location>
</feature>
<gene>
    <name evidence="3" type="ORF">TBC1_111287</name>
</gene>
<dbReference type="Pfam" id="PF18962">
    <property type="entry name" value="Por_Secre_tail"/>
    <property type="match status" value="1"/>
</dbReference>
<evidence type="ECO:0000313" key="3">
    <source>
        <dbReference type="EMBL" id="GAP43145.1"/>
    </source>
</evidence>
<dbReference type="EMBL" id="DF968182">
    <property type="protein sequence ID" value="GAP43145.1"/>
    <property type="molecule type" value="Genomic_DNA"/>
</dbReference>
<dbReference type="AlphaFoldDB" id="A0A0S7C1X4"/>
<sequence>MRKIFALALLALFGIFNLSAQMLVSTDPMPRNAILEEFTGIHCTYCPDGHAIAQSILDNNPGRAFVIALHQGSFAAPSAGEPDYRTPFGDAIAGQTGLTGYPSGTVNRHVFSGSNTALNRGAWAGACDQIMQEMSPVNIGISSEYEPSTRLLTVNIELYYTSNSAAPGNFINIALIQDSIYGPQTGGGAGSNYRHMHMLRHLITGQWGDEVTTTSAGTLVNRTYTYNVPDAYNNVPAIVENMKVVAFVAEGHQEIITGDEVDAIGGTNLYIGEIISAGPYIQRGYMDFESNFSIEANSNIEGSNAFEFWLETENSPEDWQVSYLIDGEEYTTSTVVNLTKGTPKPVTIKVIPGETPGFPGYVLKMKSVDNPAAPEKQYRVMLIAGVTDLLVNGTGGPETSLHQDVYLDGFTAAGITGYAVTNANAMRDMINANAYQDVFTCWLNIAWTFPALTDSQAEAVMDFMDAGHNVFIAGQDIGWDIMSGQDGSNGTPVTQDFYTNYLNAIYVADGSGTNNKLNANTDDPIFGGVAQSNIVDVYAGNMYPEEINAGPGADIIFNYTTAAKHAAIKYEALNYRSVYFGIGLEMVSNVDVRNEIISLSRQWLSDEMVGVEYTQAMQTLMSEQNYPNPAYDYTWIKTNEAAKGGIIDIFNMNGSRVISQATSSSLLNRIDLSGLPAGLYTYRIISGNKTSETRKLAVIR</sequence>
<dbReference type="Pfam" id="PF11551">
    <property type="entry name" value="Omp28"/>
    <property type="match status" value="1"/>
</dbReference>
<dbReference type="InterPro" id="IPR013783">
    <property type="entry name" value="Ig-like_fold"/>
</dbReference>
<feature type="chain" id="PRO_5006633515" evidence="1">
    <location>
        <begin position="21"/>
        <end position="700"/>
    </location>
</feature>
<protein>
    <submittedName>
        <fullName evidence="3">Protein containing Por secretion system C-terminal sorting domain</fullName>
    </submittedName>
</protein>
<dbReference type="InterPro" id="IPR021615">
    <property type="entry name" value="Omp28"/>
</dbReference>
<dbReference type="RefSeq" id="WP_062039926.1">
    <property type="nucleotide sequence ID" value="NZ_DF968182.1"/>
</dbReference>
<evidence type="ECO:0000313" key="4">
    <source>
        <dbReference type="Proteomes" id="UP000053091"/>
    </source>
</evidence>
<dbReference type="Gene3D" id="2.60.40.10">
    <property type="entry name" value="Immunoglobulins"/>
    <property type="match status" value="1"/>
</dbReference>
<dbReference type="InterPro" id="IPR026444">
    <property type="entry name" value="Secre_tail"/>
</dbReference>
<feature type="domain" description="Secretion system C-terminal sorting" evidence="2">
    <location>
        <begin position="626"/>
        <end position="697"/>
    </location>
</feature>
<evidence type="ECO:0000259" key="2">
    <source>
        <dbReference type="Pfam" id="PF18962"/>
    </source>
</evidence>
<keyword evidence="1" id="KW-0732">Signal</keyword>
<proteinExistence type="predicted"/>
<dbReference type="Proteomes" id="UP000053091">
    <property type="component" value="Unassembled WGS sequence"/>
</dbReference>
<reference evidence="3" key="1">
    <citation type="journal article" date="2015" name="Genome Announc.">
        <title>Draft Genome Sequence of Bacteroidales Strain TBC1, a Novel Isolate from a Methanogenic Wastewater Treatment System.</title>
        <authorList>
            <person name="Tourlousse D.M."/>
            <person name="Matsuura N."/>
            <person name="Sun L."/>
            <person name="Toyonaga M."/>
            <person name="Kuroda K."/>
            <person name="Ohashi A."/>
            <person name="Cruz R."/>
            <person name="Yamaguchi T."/>
            <person name="Sekiguchi Y."/>
        </authorList>
    </citation>
    <scope>NUCLEOTIDE SEQUENCE [LARGE SCALE GENOMIC DNA]</scope>
    <source>
        <strain evidence="3">TBC1</strain>
    </source>
</reference>
<dbReference type="OrthoDB" id="1081990at2"/>
<organism evidence="3">
    <name type="scientific">Lentimicrobium saccharophilum</name>
    <dbReference type="NCBI Taxonomy" id="1678841"/>
    <lineage>
        <taxon>Bacteria</taxon>
        <taxon>Pseudomonadati</taxon>
        <taxon>Bacteroidota</taxon>
        <taxon>Bacteroidia</taxon>
        <taxon>Bacteroidales</taxon>
        <taxon>Lentimicrobiaceae</taxon>
        <taxon>Lentimicrobium</taxon>
    </lineage>
</organism>
<evidence type="ECO:0000256" key="1">
    <source>
        <dbReference type="SAM" id="SignalP"/>
    </source>
</evidence>